<organism evidence="1 2">
    <name type="scientific">Xenorhabdus kozodoii</name>
    <dbReference type="NCBI Taxonomy" id="351676"/>
    <lineage>
        <taxon>Bacteria</taxon>
        <taxon>Pseudomonadati</taxon>
        <taxon>Pseudomonadota</taxon>
        <taxon>Gammaproteobacteria</taxon>
        <taxon>Enterobacterales</taxon>
        <taxon>Morganellaceae</taxon>
        <taxon>Xenorhabdus</taxon>
    </lineage>
</organism>
<accession>A0A2D0LC30</accession>
<proteinExistence type="predicted"/>
<name>A0A2D0LC30_9GAMM</name>
<protein>
    <submittedName>
        <fullName evidence="1">Uncharacterized protein</fullName>
    </submittedName>
</protein>
<keyword evidence="2" id="KW-1185">Reference proteome</keyword>
<gene>
    <name evidence="1" type="ORF">Xkoz_02137</name>
</gene>
<evidence type="ECO:0000313" key="2">
    <source>
        <dbReference type="Proteomes" id="UP000221101"/>
    </source>
</evidence>
<evidence type="ECO:0000313" key="1">
    <source>
        <dbReference type="EMBL" id="PHM73246.1"/>
    </source>
</evidence>
<dbReference type="Proteomes" id="UP000221101">
    <property type="component" value="Unassembled WGS sequence"/>
</dbReference>
<dbReference type="EMBL" id="NJCX01000013">
    <property type="protein sequence ID" value="PHM73246.1"/>
    <property type="molecule type" value="Genomic_DNA"/>
</dbReference>
<comment type="caution">
    <text evidence="1">The sequence shown here is derived from an EMBL/GenBank/DDBJ whole genome shotgun (WGS) entry which is preliminary data.</text>
</comment>
<dbReference type="AlphaFoldDB" id="A0A2D0LC30"/>
<reference evidence="1 2" key="1">
    <citation type="journal article" date="2017" name="Nat. Microbiol.">
        <title>Natural product diversity associated with the nematode symbionts Photorhabdus and Xenorhabdus.</title>
        <authorList>
            <person name="Tobias N.J."/>
            <person name="Wolff H."/>
            <person name="Djahanschiri B."/>
            <person name="Grundmann F."/>
            <person name="Kronenwerth M."/>
            <person name="Shi Y.M."/>
            <person name="Simonyi S."/>
            <person name="Grun P."/>
            <person name="Shapiro-Ilan D."/>
            <person name="Pidot S.J."/>
            <person name="Stinear T.P."/>
            <person name="Ebersberger I."/>
            <person name="Bode H.B."/>
        </authorList>
    </citation>
    <scope>NUCLEOTIDE SEQUENCE [LARGE SCALE GENOMIC DNA]</scope>
    <source>
        <strain evidence="1 2">DSM 17907</strain>
    </source>
</reference>
<sequence length="44" mass="5195">MHFRLTSQNIILLFWLNKDLHNNVCVSGDKFMFQVWGHELSCGD</sequence>